<protein>
    <recommendedName>
        <fullName evidence="6">33 kDa chaperonin</fullName>
    </recommendedName>
    <alternativeName>
        <fullName evidence="6">Heat shock protein 33 homolog</fullName>
        <shortName evidence="6">HSP33</shortName>
    </alternativeName>
</protein>
<dbReference type="NCBIfam" id="NF001033">
    <property type="entry name" value="PRK00114.1"/>
    <property type="match status" value="1"/>
</dbReference>
<dbReference type="EMBL" id="AYZF01000007">
    <property type="protein sequence ID" value="KRN07267.1"/>
    <property type="molecule type" value="Genomic_DNA"/>
</dbReference>
<keyword evidence="4 6" id="KW-0143">Chaperone</keyword>
<keyword evidence="3 6" id="KW-1015">Disulfide bond</keyword>
<feature type="disulfide bond" description="Redox-active" evidence="6">
    <location>
        <begin position="271"/>
        <end position="274"/>
    </location>
</feature>
<keyword evidence="2 6" id="KW-0862">Zinc</keyword>
<dbReference type="CDD" id="cd00498">
    <property type="entry name" value="Hsp33"/>
    <property type="match status" value="1"/>
</dbReference>
<dbReference type="GO" id="GO:0044183">
    <property type="term" value="F:protein folding chaperone"/>
    <property type="evidence" value="ECO:0007669"/>
    <property type="project" value="TreeGrafter"/>
</dbReference>
<dbReference type="HAMAP" id="MF_00117">
    <property type="entry name" value="HslO"/>
    <property type="match status" value="1"/>
</dbReference>
<gene>
    <name evidence="6" type="primary">hslO</name>
    <name evidence="7" type="ORF">FD15_GL000093</name>
</gene>
<dbReference type="GO" id="GO:0042026">
    <property type="term" value="P:protein refolding"/>
    <property type="evidence" value="ECO:0007669"/>
    <property type="project" value="TreeGrafter"/>
</dbReference>
<accession>A0A023D0V5</accession>
<dbReference type="SUPFAM" id="SSF64397">
    <property type="entry name" value="Hsp33 domain"/>
    <property type="match status" value="1"/>
</dbReference>
<organism evidence="7 8">
    <name type="scientific">Liquorilactobacillus sucicola DSM 21376 = JCM 15457</name>
    <dbReference type="NCBI Taxonomy" id="1423806"/>
    <lineage>
        <taxon>Bacteria</taxon>
        <taxon>Bacillati</taxon>
        <taxon>Bacillota</taxon>
        <taxon>Bacilli</taxon>
        <taxon>Lactobacillales</taxon>
        <taxon>Lactobacillaceae</taxon>
        <taxon>Liquorilactobacillus</taxon>
    </lineage>
</organism>
<comment type="subcellular location">
    <subcellularLocation>
        <location evidence="6">Cytoplasm</location>
    </subcellularLocation>
</comment>
<dbReference type="GO" id="GO:0005737">
    <property type="term" value="C:cytoplasm"/>
    <property type="evidence" value="ECO:0007669"/>
    <property type="project" value="UniProtKB-SubCell"/>
</dbReference>
<dbReference type="GO" id="GO:0051082">
    <property type="term" value="F:unfolded protein binding"/>
    <property type="evidence" value="ECO:0007669"/>
    <property type="project" value="UniProtKB-UniRule"/>
</dbReference>
<comment type="PTM">
    <text evidence="6">Under oxidizing conditions two disulfide bonds are formed involving the reactive cysteines. Under reducing conditions zinc is bound to the reactive cysteines and the protein is inactive.</text>
</comment>
<evidence type="ECO:0000256" key="6">
    <source>
        <dbReference type="HAMAP-Rule" id="MF_00117"/>
    </source>
</evidence>
<dbReference type="AlphaFoldDB" id="A0A023D0V5"/>
<keyword evidence="8" id="KW-1185">Reference proteome</keyword>
<evidence type="ECO:0000256" key="5">
    <source>
        <dbReference type="ARBA" id="ARBA00023284"/>
    </source>
</evidence>
<dbReference type="SUPFAM" id="SSF118352">
    <property type="entry name" value="HSP33 redox switch-like"/>
    <property type="match status" value="1"/>
</dbReference>
<comment type="caution">
    <text evidence="7">The sequence shown here is derived from an EMBL/GenBank/DDBJ whole genome shotgun (WGS) entry which is preliminary data.</text>
</comment>
<dbReference type="Proteomes" id="UP000050961">
    <property type="component" value="Unassembled WGS sequence"/>
</dbReference>
<reference evidence="7 8" key="1">
    <citation type="journal article" date="2015" name="Genome Announc.">
        <title>Expanding the biotechnology potential of lactobacilli through comparative genomics of 213 strains and associated genera.</title>
        <authorList>
            <person name="Sun Z."/>
            <person name="Harris H.M."/>
            <person name="McCann A."/>
            <person name="Guo C."/>
            <person name="Argimon S."/>
            <person name="Zhang W."/>
            <person name="Yang X."/>
            <person name="Jeffery I.B."/>
            <person name="Cooney J.C."/>
            <person name="Kagawa T.F."/>
            <person name="Liu W."/>
            <person name="Song Y."/>
            <person name="Salvetti E."/>
            <person name="Wrobel A."/>
            <person name="Rasinkangas P."/>
            <person name="Parkhill J."/>
            <person name="Rea M.C."/>
            <person name="O'Sullivan O."/>
            <person name="Ritari J."/>
            <person name="Douillard F.P."/>
            <person name="Paul Ross R."/>
            <person name="Yang R."/>
            <person name="Briner A.E."/>
            <person name="Felis G.E."/>
            <person name="de Vos W.M."/>
            <person name="Barrangou R."/>
            <person name="Klaenhammer T.R."/>
            <person name="Caufield P.W."/>
            <person name="Cui Y."/>
            <person name="Zhang H."/>
            <person name="O'Toole P.W."/>
        </authorList>
    </citation>
    <scope>NUCLEOTIDE SEQUENCE [LARGE SCALE GENOMIC DNA]</scope>
    <source>
        <strain evidence="7 8">DSM 21376</strain>
    </source>
</reference>
<evidence type="ECO:0000313" key="7">
    <source>
        <dbReference type="EMBL" id="KRN07267.1"/>
    </source>
</evidence>
<evidence type="ECO:0000313" key="8">
    <source>
        <dbReference type="Proteomes" id="UP000050961"/>
    </source>
</evidence>
<proteinExistence type="inferred from homology"/>
<comment type="similarity">
    <text evidence="6">Belongs to the HSP33 family.</text>
</comment>
<dbReference type="PANTHER" id="PTHR30111">
    <property type="entry name" value="33 KDA CHAPERONIN"/>
    <property type="match status" value="1"/>
</dbReference>
<evidence type="ECO:0000256" key="3">
    <source>
        <dbReference type="ARBA" id="ARBA00023157"/>
    </source>
</evidence>
<dbReference type="PANTHER" id="PTHR30111:SF1">
    <property type="entry name" value="33 KDA CHAPERONIN"/>
    <property type="match status" value="1"/>
</dbReference>
<dbReference type="Pfam" id="PF01430">
    <property type="entry name" value="HSP33"/>
    <property type="match status" value="1"/>
</dbReference>
<sequence>MKDYLVKSLAYEGQLRIYAVESGQAVREAQRIHNTWSAATAALGRAIAATAMLSAASLKDSEKMTVKIMGDGPAGAIVVDGNAQGTVKGYIQNPHVHFPLNGKKKIDVRDAIGSKGFLAVTKDLGLKAPFTGQVPLVSGELGEDFTYYLAKSEQIPSAVGLAVTMDEHDIIEMAGGFLVQVMPQAKEDVISKMETKLASFPSISGMMAQKRTPEEIIYELCGRDNVNILERLPISYHCDCSKKRFARSLASIAPKDLKEMIEKDHGAEATCRFCGEKYHFDENELKDLYARAIG</sequence>
<dbReference type="PATRIC" id="fig|1423806.3.peg.96"/>
<dbReference type="InterPro" id="IPR016154">
    <property type="entry name" value="Heat_shock_Hsp33_C"/>
</dbReference>
<feature type="disulfide bond" description="Redox-active" evidence="6">
    <location>
        <begin position="238"/>
        <end position="240"/>
    </location>
</feature>
<evidence type="ECO:0000256" key="1">
    <source>
        <dbReference type="ARBA" id="ARBA00022490"/>
    </source>
</evidence>
<keyword evidence="1 6" id="KW-0963">Cytoplasm</keyword>
<evidence type="ECO:0000256" key="2">
    <source>
        <dbReference type="ARBA" id="ARBA00022833"/>
    </source>
</evidence>
<dbReference type="OrthoDB" id="9776534at2"/>
<dbReference type="InterPro" id="IPR016153">
    <property type="entry name" value="Heat_shock_Hsp33_N"/>
</dbReference>
<dbReference type="PIRSF" id="PIRSF005261">
    <property type="entry name" value="Heat_shock_Hsp33"/>
    <property type="match status" value="1"/>
</dbReference>
<evidence type="ECO:0000256" key="4">
    <source>
        <dbReference type="ARBA" id="ARBA00023186"/>
    </source>
</evidence>
<dbReference type="Gene3D" id="3.90.1280.10">
    <property type="entry name" value="HSP33 redox switch-like"/>
    <property type="match status" value="1"/>
</dbReference>
<dbReference type="STRING" id="1423806.FD15_GL000093"/>
<dbReference type="RefSeq" id="WP_034989863.1">
    <property type="nucleotide sequence ID" value="NZ_AYZF01000007.1"/>
</dbReference>
<comment type="function">
    <text evidence="6">Redox regulated molecular chaperone. Protects both thermally unfolding and oxidatively damaged proteins from irreversible aggregation. Plays an important role in the bacterial defense system toward oxidative stress.</text>
</comment>
<keyword evidence="5 6" id="KW-0676">Redox-active center</keyword>
<name>A0A023D0V5_9LACO</name>
<dbReference type="eggNOG" id="COG1281">
    <property type="taxonomic scope" value="Bacteria"/>
</dbReference>
<dbReference type="Gene3D" id="3.55.30.10">
    <property type="entry name" value="Hsp33 domain"/>
    <property type="match status" value="1"/>
</dbReference>
<dbReference type="InterPro" id="IPR000397">
    <property type="entry name" value="Heat_shock_Hsp33"/>
</dbReference>